<dbReference type="Pfam" id="PF02720">
    <property type="entry name" value="DUF222"/>
    <property type="match status" value="2"/>
</dbReference>
<feature type="domain" description="HNH nuclease" evidence="3">
    <location>
        <begin position="413"/>
        <end position="465"/>
    </location>
</feature>
<gene>
    <name evidence="4" type="ORF">ABCQ75_04460</name>
</gene>
<dbReference type="Pfam" id="PF01844">
    <property type="entry name" value="HNH"/>
    <property type="match status" value="1"/>
</dbReference>
<comment type="caution">
    <text evidence="4">The sequence shown here is derived from an EMBL/GenBank/DDBJ whole genome shotgun (WGS) entry which is preliminary data.</text>
</comment>
<evidence type="ECO:0000259" key="3">
    <source>
        <dbReference type="SMART" id="SM00507"/>
    </source>
</evidence>
<name>A0ABU9WX80_9MICC</name>
<evidence type="ECO:0000313" key="4">
    <source>
        <dbReference type="EMBL" id="MEN2743789.1"/>
    </source>
</evidence>
<dbReference type="InterPro" id="IPR002711">
    <property type="entry name" value="HNH"/>
</dbReference>
<dbReference type="InterPro" id="IPR003615">
    <property type="entry name" value="HNH_nuc"/>
</dbReference>
<organism evidence="4 5">
    <name type="scientific">Sinomonas halotolerans</name>
    <dbReference type="NCBI Taxonomy" id="1644133"/>
    <lineage>
        <taxon>Bacteria</taxon>
        <taxon>Bacillati</taxon>
        <taxon>Actinomycetota</taxon>
        <taxon>Actinomycetes</taxon>
        <taxon>Micrococcales</taxon>
        <taxon>Micrococcaceae</taxon>
        <taxon>Sinomonas</taxon>
    </lineage>
</organism>
<sequence length="547" mass="57142">MALRGALWVDPAVLTAPHGAARTLKALADFDAYSAALRAFLVNLLAQQIAEEPLNGRDGQPLRLDGDLAHAATVSEVALVAGTSEAAAARAVNFSDSLVNTHPAVHEALLAGDISEAHAKVIVDQASTLPPEAAELLGMEALGRLRTRKGHLRTPGELRIAVKGMRERRHPESITERRAKATADRGVWLRPEDDGMCTLTALLPAEIGIAAYKRVDAIARAARGADGEYRTTPQLRADALAQALLAHGARPGTGPSGGSRPPQPARAADQTPAAPATADQTPAAAAPANQTPAAAAPTDQTPAAAAPTDQTPAAAAPADQTPAAAAPAEALPEPVALPEALDDLVRAEVVVHIPAAVLLGASDDVAELEGYGVVDAHTARGLAAAAPTWQRLWTDAEGVPVRLGRTVYRPPESLRRFIRYRDGACRVPGCTRAARRSEIDHIVEWQDGGPTDADNLALLCPKHHALKSLALFTLRRTPAEGGRRLGADVVWTTLLGFEHPAEPLDRDHILGGPAGAATALEPEPEPPPLPEGPPFRAPSRPSEAPPF</sequence>
<reference evidence="4 5" key="1">
    <citation type="submission" date="2024-05" db="EMBL/GenBank/DDBJ databases">
        <title>Sinomonas sp. nov., isolated from a waste landfill.</title>
        <authorList>
            <person name="Zhao Y."/>
        </authorList>
    </citation>
    <scope>NUCLEOTIDE SEQUENCE [LARGE SCALE GENOMIC DNA]</scope>
    <source>
        <strain evidence="4 5">CCTCC AB2014300</strain>
    </source>
</reference>
<comment type="similarity">
    <text evidence="1">Belongs to the Rv1128c/1148c/1588c/1702c/1945/3466 family.</text>
</comment>
<keyword evidence="5" id="KW-1185">Reference proteome</keyword>
<evidence type="ECO:0000256" key="2">
    <source>
        <dbReference type="SAM" id="MobiDB-lite"/>
    </source>
</evidence>
<feature type="compositionally biased region" description="Low complexity" evidence="2">
    <location>
        <begin position="265"/>
        <end position="329"/>
    </location>
</feature>
<feature type="region of interest" description="Disordered" evidence="2">
    <location>
        <begin position="248"/>
        <end position="329"/>
    </location>
</feature>
<feature type="region of interest" description="Disordered" evidence="2">
    <location>
        <begin position="503"/>
        <end position="547"/>
    </location>
</feature>
<proteinExistence type="inferred from homology"/>
<dbReference type="CDD" id="cd00085">
    <property type="entry name" value="HNHc"/>
    <property type="match status" value="1"/>
</dbReference>
<dbReference type="Proteomes" id="UP001422074">
    <property type="component" value="Unassembled WGS sequence"/>
</dbReference>
<dbReference type="EMBL" id="JBDFRB010000003">
    <property type="protein sequence ID" value="MEN2743789.1"/>
    <property type="molecule type" value="Genomic_DNA"/>
</dbReference>
<feature type="compositionally biased region" description="Pro residues" evidence="2">
    <location>
        <begin position="525"/>
        <end position="536"/>
    </location>
</feature>
<dbReference type="SMART" id="SM00507">
    <property type="entry name" value="HNHc"/>
    <property type="match status" value="1"/>
</dbReference>
<accession>A0ABU9WX80</accession>
<evidence type="ECO:0000256" key="1">
    <source>
        <dbReference type="ARBA" id="ARBA00023450"/>
    </source>
</evidence>
<dbReference type="Gene3D" id="1.10.30.50">
    <property type="match status" value="1"/>
</dbReference>
<protein>
    <submittedName>
        <fullName evidence="4">DUF222 domain-containing protein</fullName>
    </submittedName>
</protein>
<dbReference type="RefSeq" id="WP_345883341.1">
    <property type="nucleotide sequence ID" value="NZ_JBDFRB010000003.1"/>
</dbReference>
<dbReference type="InterPro" id="IPR003870">
    <property type="entry name" value="DUF222"/>
</dbReference>
<evidence type="ECO:0000313" key="5">
    <source>
        <dbReference type="Proteomes" id="UP001422074"/>
    </source>
</evidence>